<evidence type="ECO:0000256" key="1">
    <source>
        <dbReference type="SAM" id="MobiDB-lite"/>
    </source>
</evidence>
<keyword evidence="3" id="KW-0614">Plasmid</keyword>
<evidence type="ECO:0000313" key="3">
    <source>
        <dbReference type="EMBL" id="QKE93112.1"/>
    </source>
</evidence>
<dbReference type="InterPro" id="IPR027628">
    <property type="entry name" value="DotA_TraY"/>
</dbReference>
<dbReference type="NCBIfam" id="TIGR04346">
    <property type="entry name" value="DotA_TraY"/>
    <property type="match status" value="1"/>
</dbReference>
<feature type="transmembrane region" description="Helical" evidence="2">
    <location>
        <begin position="500"/>
        <end position="521"/>
    </location>
</feature>
<dbReference type="KEGG" id="lck:HN018_23285"/>
<feature type="transmembrane region" description="Helical" evidence="2">
    <location>
        <begin position="102"/>
        <end position="123"/>
    </location>
</feature>
<dbReference type="EMBL" id="CP053709">
    <property type="protein sequence ID" value="QKE93112.1"/>
    <property type="molecule type" value="Genomic_DNA"/>
</dbReference>
<organism evidence="3 4">
    <name type="scientific">Lichenicola cladoniae</name>
    <dbReference type="NCBI Taxonomy" id="1484109"/>
    <lineage>
        <taxon>Bacteria</taxon>
        <taxon>Pseudomonadati</taxon>
        <taxon>Pseudomonadota</taxon>
        <taxon>Alphaproteobacteria</taxon>
        <taxon>Acetobacterales</taxon>
        <taxon>Acetobacteraceae</taxon>
        <taxon>Lichenicola</taxon>
    </lineage>
</organism>
<keyword evidence="2" id="KW-0812">Transmembrane</keyword>
<evidence type="ECO:0000313" key="4">
    <source>
        <dbReference type="Proteomes" id="UP000500767"/>
    </source>
</evidence>
<reference evidence="3 4" key="1">
    <citation type="journal article" date="2014" name="World J. Microbiol. Biotechnol.">
        <title>Biodiversity and physiological characteristics of Antarctic and Arctic lichens-associated bacteria.</title>
        <authorList>
            <person name="Lee Y.M."/>
            <person name="Kim E.H."/>
            <person name="Lee H.K."/>
            <person name="Hong S.G."/>
        </authorList>
    </citation>
    <scope>NUCLEOTIDE SEQUENCE [LARGE SCALE GENOMIC DNA]</scope>
    <source>
        <strain evidence="3 4">PAMC 26569</strain>
        <plasmid evidence="3">unnamed1</plasmid>
    </source>
</reference>
<feature type="transmembrane region" description="Helical" evidence="2">
    <location>
        <begin position="597"/>
        <end position="618"/>
    </location>
</feature>
<protein>
    <submittedName>
        <fullName evidence="3">DotA/TraY family protein</fullName>
    </submittedName>
</protein>
<feature type="region of interest" description="Disordered" evidence="1">
    <location>
        <begin position="727"/>
        <end position="781"/>
    </location>
</feature>
<feature type="transmembrane region" description="Helical" evidence="2">
    <location>
        <begin position="527"/>
        <end position="546"/>
    </location>
</feature>
<accession>A0A6M8HXJ2</accession>
<keyword evidence="2" id="KW-1133">Transmembrane helix</keyword>
<geneLocation type="plasmid" evidence="3 4">
    <name>unnamed1</name>
</geneLocation>
<keyword evidence="2" id="KW-0472">Membrane</keyword>
<sequence length="781" mass="81171">MLVTVAMPALAQTPTGSGFNLSWSALDPGSDWAAQVIQNVFPISGTNGVSSTQTTVISQMIGQLTGFVAAIAMAYLCYATIMQIHRGAETSRLLGNNMTGMFIVRLGFAAIMMFPVPTLGFSVGQAAVVKVSLWGVGMAKAVYTNAVQAIGPDALVVAQPMVPGTETIVQGLIQNELCRSLVNAASNTTFAPTQLVPEPTPVQIGGATGPMTILGYTLSVGNIGSAPACGTVTIAAPLTGSVNLAGVAVDQSAIQQQALTTVLNNDIKTQVEQIAGSFFKTRKASELNGLMGILTSATRDYTTQLTTASENITKQLRASLQTGGAAALANSSANQTQLTACGWTCAGAYYLEFARLNGQTLSLLSGVPQITPPSYDGFGPSLSSDLAPLIQSSQAFMTTLSNYVTTQDGLSAPGGQGDLFSGATPGQDGSGVIEQVFRRLHLNDYMLQLIQTAIAPNGNNWTDPFSSLMSLGNTMITIAVAAMGLAALAASGTASTATTAFQLLTFNFAGAGMTVAAHFLMSFLGTPIFALLLALLIPGLTIAFVLPMIPWVMWMAGVMGWLILVCEAVIAVPLWMLAHMTMQGEGLHGKANEGYGLLFNVLFRPTLMLFGLFLGYFIFSSMSFLIRQTFGIAAGFVLEHGWIVTNVLGVVVLLSIFVMTHVVAAMMSFRMISLIPHHVPRLLGFTGAGRVDMDQFSRDAAVVGVGGTLATINSGLRAGMKASGQAQVENGAGTQPQISGPANSSIANTATGKASSNRASSGMDTTLRAATDLGPSSETEG</sequence>
<dbReference type="AlphaFoldDB" id="A0A6M8HXJ2"/>
<feature type="transmembrane region" description="Helical" evidence="2">
    <location>
        <begin position="468"/>
        <end position="488"/>
    </location>
</feature>
<name>A0A6M8HXJ2_9PROT</name>
<feature type="transmembrane region" description="Helical" evidence="2">
    <location>
        <begin position="650"/>
        <end position="672"/>
    </location>
</feature>
<dbReference type="Proteomes" id="UP000500767">
    <property type="component" value="Plasmid unnamed1"/>
</dbReference>
<dbReference type="RefSeq" id="WP_171833912.1">
    <property type="nucleotide sequence ID" value="NZ_CP053709.1"/>
</dbReference>
<gene>
    <name evidence="3" type="ORF">HN018_23285</name>
</gene>
<feature type="transmembrane region" description="Helical" evidence="2">
    <location>
        <begin position="60"/>
        <end position="81"/>
    </location>
</feature>
<proteinExistence type="predicted"/>
<feature type="compositionally biased region" description="Polar residues" evidence="1">
    <location>
        <begin position="727"/>
        <end position="764"/>
    </location>
</feature>
<keyword evidence="4" id="KW-1185">Reference proteome</keyword>
<evidence type="ECO:0000256" key="2">
    <source>
        <dbReference type="SAM" id="Phobius"/>
    </source>
</evidence>
<feature type="transmembrane region" description="Helical" evidence="2">
    <location>
        <begin position="558"/>
        <end position="577"/>
    </location>
</feature>